<feature type="region of interest" description="Disordered" evidence="1">
    <location>
        <begin position="1"/>
        <end position="52"/>
    </location>
</feature>
<keyword evidence="4" id="KW-1185">Reference proteome</keyword>
<name>A0ABP4TF21_9ACTN</name>
<proteinExistence type="predicted"/>
<evidence type="ECO:0000313" key="3">
    <source>
        <dbReference type="EMBL" id="GAA1687103.1"/>
    </source>
</evidence>
<feature type="region of interest" description="Disordered" evidence="1">
    <location>
        <begin position="144"/>
        <end position="178"/>
    </location>
</feature>
<protein>
    <recommendedName>
        <fullName evidence="5">Conjugal transfer protein</fullName>
    </recommendedName>
</protein>
<comment type="caution">
    <text evidence="3">The sequence shown here is derived from an EMBL/GenBank/DDBJ whole genome shotgun (WGS) entry which is preliminary data.</text>
</comment>
<keyword evidence="2" id="KW-1133">Transmembrane helix</keyword>
<gene>
    <name evidence="3" type="ORF">GCM10009745_34810</name>
</gene>
<evidence type="ECO:0008006" key="5">
    <source>
        <dbReference type="Google" id="ProtNLM"/>
    </source>
</evidence>
<dbReference type="EMBL" id="BAAANF010000011">
    <property type="protein sequence ID" value="GAA1687103.1"/>
    <property type="molecule type" value="Genomic_DNA"/>
</dbReference>
<evidence type="ECO:0000256" key="1">
    <source>
        <dbReference type="SAM" id="MobiDB-lite"/>
    </source>
</evidence>
<sequence length="309" mass="33131">MARKSRSPDGRREGGSQARHRGEDQSRYDADAESYSDRPRPDAPDGWRSMMSNDYDYPDELDELNGRQRRRAKRNWRREDHAQRMAWLRNQRQAEPTSPAIIVALVVIVAIVILGLGGGLPRLFGGKSSDDNAPISLLTPGQSVVLPTAPSSSGQPSAPTSSTQLTTPPLQTQRPSEGAVTAAGDVVGAWARAFYTRDPAAETYAALVAKCSKYMTPEVASSFTAAGDPTYDALKTDGGKSTVIAAPVSAPPANAEAPVDTPERVTRFVKITIDVTGKNAQRFDVPLLITLSSLNNQWLVSDVSGGTGP</sequence>
<feature type="transmembrane region" description="Helical" evidence="2">
    <location>
        <begin position="99"/>
        <end position="120"/>
    </location>
</feature>
<feature type="compositionally biased region" description="Low complexity" evidence="1">
    <location>
        <begin position="147"/>
        <end position="178"/>
    </location>
</feature>
<dbReference type="RefSeq" id="WP_344152368.1">
    <property type="nucleotide sequence ID" value="NZ_BAAANF010000011.1"/>
</dbReference>
<reference evidence="4" key="1">
    <citation type="journal article" date="2019" name="Int. J. Syst. Evol. Microbiol.">
        <title>The Global Catalogue of Microorganisms (GCM) 10K type strain sequencing project: providing services to taxonomists for standard genome sequencing and annotation.</title>
        <authorList>
            <consortium name="The Broad Institute Genomics Platform"/>
            <consortium name="The Broad Institute Genome Sequencing Center for Infectious Disease"/>
            <person name="Wu L."/>
            <person name="Ma J."/>
        </authorList>
    </citation>
    <scope>NUCLEOTIDE SEQUENCE [LARGE SCALE GENOMIC DNA]</scope>
    <source>
        <strain evidence="4">JCM 14307</strain>
    </source>
</reference>
<keyword evidence="2" id="KW-0472">Membrane</keyword>
<dbReference type="Proteomes" id="UP001500280">
    <property type="component" value="Unassembled WGS sequence"/>
</dbReference>
<keyword evidence="2" id="KW-0812">Transmembrane</keyword>
<evidence type="ECO:0000313" key="4">
    <source>
        <dbReference type="Proteomes" id="UP001500280"/>
    </source>
</evidence>
<feature type="compositionally biased region" description="Basic and acidic residues" evidence="1">
    <location>
        <begin position="1"/>
        <end position="45"/>
    </location>
</feature>
<organism evidence="3 4">
    <name type="scientific">Kribbella yunnanensis</name>
    <dbReference type="NCBI Taxonomy" id="190194"/>
    <lineage>
        <taxon>Bacteria</taxon>
        <taxon>Bacillati</taxon>
        <taxon>Actinomycetota</taxon>
        <taxon>Actinomycetes</taxon>
        <taxon>Propionibacteriales</taxon>
        <taxon>Kribbellaceae</taxon>
        <taxon>Kribbella</taxon>
    </lineage>
</organism>
<evidence type="ECO:0000256" key="2">
    <source>
        <dbReference type="SAM" id="Phobius"/>
    </source>
</evidence>
<accession>A0ABP4TF21</accession>